<dbReference type="EMBL" id="NKCZ01000050">
    <property type="protein sequence ID" value="POD89001.1"/>
    <property type="molecule type" value="Genomic_DNA"/>
</dbReference>
<gene>
    <name evidence="2" type="ORF">S101258_00266</name>
</gene>
<protein>
    <submittedName>
        <fullName evidence="2">Uncharacterized protein</fullName>
    </submittedName>
</protein>
<sequence length="72" mass="7875">METTNIRTVHRSHVFTAAFFIIFCCAASSAFSVFSIPLQQATGGTESQVALTLTLLPILYGVFWGCIRTHHG</sequence>
<accession>A0A2S3U9J0</accession>
<keyword evidence="1" id="KW-1133">Transmembrane helix</keyword>
<feature type="transmembrane region" description="Helical" evidence="1">
    <location>
        <begin position="48"/>
        <end position="67"/>
    </location>
</feature>
<comment type="caution">
    <text evidence="2">The sequence shown here is derived from an EMBL/GenBank/DDBJ whole genome shotgun (WGS) entry which is preliminary data.</text>
</comment>
<dbReference type="AlphaFoldDB" id="A0A2S3U9J0"/>
<evidence type="ECO:0000313" key="3">
    <source>
        <dbReference type="Proteomes" id="UP000236990"/>
    </source>
</evidence>
<keyword evidence="1" id="KW-0472">Membrane</keyword>
<proteinExistence type="predicted"/>
<evidence type="ECO:0000256" key="1">
    <source>
        <dbReference type="SAM" id="Phobius"/>
    </source>
</evidence>
<evidence type="ECO:0000313" key="2">
    <source>
        <dbReference type="EMBL" id="POD89001.1"/>
    </source>
</evidence>
<organism evidence="2 3">
    <name type="scientific">Lactiplantibacillus plantarum subsp. plantarum</name>
    <dbReference type="NCBI Taxonomy" id="337330"/>
    <lineage>
        <taxon>Bacteria</taxon>
        <taxon>Bacillati</taxon>
        <taxon>Bacillota</taxon>
        <taxon>Bacilli</taxon>
        <taxon>Lactobacillales</taxon>
        <taxon>Lactobacillaceae</taxon>
        <taxon>Lactiplantibacillus</taxon>
    </lineage>
</organism>
<feature type="transmembrane region" description="Helical" evidence="1">
    <location>
        <begin position="12"/>
        <end position="36"/>
    </location>
</feature>
<name>A0A2S3U9J0_LACPN</name>
<dbReference type="Proteomes" id="UP000236990">
    <property type="component" value="Unassembled WGS sequence"/>
</dbReference>
<keyword evidence="1" id="KW-0812">Transmembrane</keyword>
<reference evidence="2 3" key="1">
    <citation type="submission" date="2017-06" db="EMBL/GenBank/DDBJ databases">
        <title>Genome sequence of Lactobacillus plantarum subsp. plantarum strain SRCM101258.</title>
        <authorList>
            <person name="Cho S.H."/>
        </authorList>
    </citation>
    <scope>NUCLEOTIDE SEQUENCE [LARGE SCALE GENOMIC DNA]</scope>
    <source>
        <strain evidence="2 3">SRCM101258</strain>
    </source>
</reference>